<dbReference type="Proteomes" id="UP000004348">
    <property type="component" value="Chromosome"/>
</dbReference>
<feature type="transmembrane region" description="Helical" evidence="1">
    <location>
        <begin position="105"/>
        <end position="135"/>
    </location>
</feature>
<protein>
    <submittedName>
        <fullName evidence="2">Uncharacterized protein</fullName>
    </submittedName>
</protein>
<dbReference type="EMBL" id="AEGP01000020">
    <property type="protein sequence ID" value="EGG42835.1"/>
    <property type="molecule type" value="Genomic_DNA"/>
</dbReference>
<dbReference type="AlphaFoldDB" id="F3KIG3"/>
<keyword evidence="1" id="KW-1133">Transmembrane helix</keyword>
<sequence>MNHNVSMEEVGSKWANRFIIAAILQGGVITVMSIAIVAMQLSYTQVNIIQYLSLSFEGTAKWFFLGIIFYLIVVLAVAVSALFYSHLEITLKKKFSKASNILAGIHLVGMNIGGAGAMIIMAYAGLAGTGLTTIFTEGKLGPKYPAIMESFIEPIGGFISILALGVVCGGMGFILAFRSK</sequence>
<evidence type="ECO:0000256" key="1">
    <source>
        <dbReference type="SAM" id="Phobius"/>
    </source>
</evidence>
<dbReference type="HOGENOM" id="CLU_117038_0_0_2"/>
<keyword evidence="1" id="KW-0472">Membrane</keyword>
<feature type="transmembrane region" description="Helical" evidence="1">
    <location>
        <begin position="20"/>
        <end position="42"/>
    </location>
</feature>
<keyword evidence="1" id="KW-0812">Transmembrane</keyword>
<feature type="transmembrane region" description="Helical" evidence="1">
    <location>
        <begin position="155"/>
        <end position="177"/>
    </location>
</feature>
<name>F3KIG3_9ARCH</name>
<organism evidence="2">
    <name type="scientific">Candidatus Nitrosarchaeum limnium SFB1</name>
    <dbReference type="NCBI Taxonomy" id="886738"/>
    <lineage>
        <taxon>Archaea</taxon>
        <taxon>Nitrososphaerota</taxon>
        <taxon>Nitrososphaeria</taxon>
        <taxon>Nitrosopumilales</taxon>
        <taxon>Nitrosopumilaceae</taxon>
        <taxon>Nitrosarchaeum</taxon>
    </lineage>
</organism>
<feature type="transmembrane region" description="Helical" evidence="1">
    <location>
        <begin position="62"/>
        <end position="84"/>
    </location>
</feature>
<accession>F3KIG3</accession>
<reference evidence="2" key="1">
    <citation type="journal article" date="2011" name="PLoS ONE">
        <title>Genome of a low-salinity ammonia-oxidizing archaeon determined by single-cell and metagenomic analysis.</title>
        <authorList>
            <person name="Blainey P.C."/>
            <person name="Mosier A.C."/>
            <person name="Potanina A."/>
            <person name="Francis C.A."/>
            <person name="Quake S.R."/>
        </authorList>
    </citation>
    <scope>NUCLEOTIDE SEQUENCE [LARGE SCALE GENOMIC DNA]</scope>
    <source>
        <strain evidence="2">SFB1</strain>
    </source>
</reference>
<gene>
    <name evidence="2" type="ORF">Nlim_0260</name>
</gene>
<comment type="caution">
    <text evidence="2">The sequence shown here is derived from an EMBL/GenBank/DDBJ whole genome shotgun (WGS) entry which is preliminary data.</text>
</comment>
<proteinExistence type="predicted"/>
<evidence type="ECO:0000313" key="2">
    <source>
        <dbReference type="EMBL" id="EGG42835.1"/>
    </source>
</evidence>